<dbReference type="EMBL" id="VSRR010106246">
    <property type="protein sequence ID" value="MPC96508.1"/>
    <property type="molecule type" value="Genomic_DNA"/>
</dbReference>
<sequence>MDSLDKARESLIAKSLACLTDSQPGLVLSCAPSRSQPPPFTTVWQVLVLCHREGLSCIVLYCRDVMDGDAYYKDQTTYL</sequence>
<organism evidence="1 2">
    <name type="scientific">Portunus trituberculatus</name>
    <name type="common">Swimming crab</name>
    <name type="synonym">Neptunus trituberculatus</name>
    <dbReference type="NCBI Taxonomy" id="210409"/>
    <lineage>
        <taxon>Eukaryota</taxon>
        <taxon>Metazoa</taxon>
        <taxon>Ecdysozoa</taxon>
        <taxon>Arthropoda</taxon>
        <taxon>Crustacea</taxon>
        <taxon>Multicrustacea</taxon>
        <taxon>Malacostraca</taxon>
        <taxon>Eumalacostraca</taxon>
        <taxon>Eucarida</taxon>
        <taxon>Decapoda</taxon>
        <taxon>Pleocyemata</taxon>
        <taxon>Brachyura</taxon>
        <taxon>Eubrachyura</taxon>
        <taxon>Portunoidea</taxon>
        <taxon>Portunidae</taxon>
        <taxon>Portuninae</taxon>
        <taxon>Portunus</taxon>
    </lineage>
</organism>
<comment type="caution">
    <text evidence="1">The sequence shown here is derived from an EMBL/GenBank/DDBJ whole genome shotgun (WGS) entry which is preliminary data.</text>
</comment>
<name>A0A5B7JTU5_PORTR</name>
<evidence type="ECO:0000313" key="1">
    <source>
        <dbReference type="EMBL" id="MPC96508.1"/>
    </source>
</evidence>
<evidence type="ECO:0000313" key="2">
    <source>
        <dbReference type="Proteomes" id="UP000324222"/>
    </source>
</evidence>
<keyword evidence="2" id="KW-1185">Reference proteome</keyword>
<dbReference type="AlphaFoldDB" id="A0A5B7JTU5"/>
<accession>A0A5B7JTU5</accession>
<dbReference type="Proteomes" id="UP000324222">
    <property type="component" value="Unassembled WGS sequence"/>
</dbReference>
<reference evidence="1 2" key="1">
    <citation type="submission" date="2019-05" db="EMBL/GenBank/DDBJ databases">
        <title>Another draft genome of Portunus trituberculatus and its Hox gene families provides insights of decapod evolution.</title>
        <authorList>
            <person name="Jeong J.-H."/>
            <person name="Song I."/>
            <person name="Kim S."/>
            <person name="Choi T."/>
            <person name="Kim D."/>
            <person name="Ryu S."/>
            <person name="Kim W."/>
        </authorList>
    </citation>
    <scope>NUCLEOTIDE SEQUENCE [LARGE SCALE GENOMIC DNA]</scope>
    <source>
        <tissue evidence="1">Muscle</tissue>
    </source>
</reference>
<proteinExistence type="predicted"/>
<gene>
    <name evidence="1" type="ORF">E2C01_091771</name>
</gene>
<protein>
    <submittedName>
        <fullName evidence="1">Uncharacterized protein</fullName>
    </submittedName>
</protein>